<evidence type="ECO:0000313" key="1">
    <source>
        <dbReference type="EMBL" id="MCI70762.1"/>
    </source>
</evidence>
<dbReference type="GO" id="GO:0000398">
    <property type="term" value="P:mRNA splicing, via spliceosome"/>
    <property type="evidence" value="ECO:0007669"/>
    <property type="project" value="InterPro"/>
</dbReference>
<accession>A0A392UBI4</accession>
<sequence>EEIDEIKKKREAEEIGDAMKSLENRTLDSKREMDILAALDEMKSMKSRHATVSVDEMLAALQRTAADKEKRLEREDEEDDA</sequence>
<dbReference type="PANTHER" id="PTHR12111">
    <property type="entry name" value="SPLICING FACTOR YJU2"/>
    <property type="match status" value="1"/>
</dbReference>
<reference evidence="1 2" key="1">
    <citation type="journal article" date="2018" name="Front. Plant Sci.">
        <title>Red Clover (Trifolium pratense) and Zigzag Clover (T. medium) - A Picture of Genomic Similarities and Differences.</title>
        <authorList>
            <person name="Dluhosova J."/>
            <person name="Istvanek J."/>
            <person name="Nedelnik J."/>
            <person name="Repkova J."/>
        </authorList>
    </citation>
    <scope>NUCLEOTIDE SEQUENCE [LARGE SCALE GENOMIC DNA]</scope>
    <source>
        <strain evidence="2">cv. 10/8</strain>
        <tissue evidence="1">Leaf</tissue>
    </source>
</reference>
<dbReference type="PANTHER" id="PTHR12111:SF1">
    <property type="entry name" value="SPLICING FACTOR YJU2"/>
    <property type="match status" value="1"/>
</dbReference>
<proteinExistence type="predicted"/>
<dbReference type="AlphaFoldDB" id="A0A392UBI4"/>
<name>A0A392UBI4_9FABA</name>
<evidence type="ECO:0000313" key="2">
    <source>
        <dbReference type="Proteomes" id="UP000265520"/>
    </source>
</evidence>
<dbReference type="Proteomes" id="UP000265520">
    <property type="component" value="Unassembled WGS sequence"/>
</dbReference>
<protein>
    <submittedName>
        <fullName evidence="1">Coiled-coil domain-containing protein 94</fullName>
    </submittedName>
</protein>
<dbReference type="EMBL" id="LXQA010782512">
    <property type="protein sequence ID" value="MCI70762.1"/>
    <property type="molecule type" value="Genomic_DNA"/>
</dbReference>
<organism evidence="1 2">
    <name type="scientific">Trifolium medium</name>
    <dbReference type="NCBI Taxonomy" id="97028"/>
    <lineage>
        <taxon>Eukaryota</taxon>
        <taxon>Viridiplantae</taxon>
        <taxon>Streptophyta</taxon>
        <taxon>Embryophyta</taxon>
        <taxon>Tracheophyta</taxon>
        <taxon>Spermatophyta</taxon>
        <taxon>Magnoliopsida</taxon>
        <taxon>eudicotyledons</taxon>
        <taxon>Gunneridae</taxon>
        <taxon>Pentapetalae</taxon>
        <taxon>rosids</taxon>
        <taxon>fabids</taxon>
        <taxon>Fabales</taxon>
        <taxon>Fabaceae</taxon>
        <taxon>Papilionoideae</taxon>
        <taxon>50 kb inversion clade</taxon>
        <taxon>NPAAA clade</taxon>
        <taxon>Hologalegina</taxon>
        <taxon>IRL clade</taxon>
        <taxon>Trifolieae</taxon>
        <taxon>Trifolium</taxon>
    </lineage>
</organism>
<comment type="caution">
    <text evidence="1">The sequence shown here is derived from an EMBL/GenBank/DDBJ whole genome shotgun (WGS) entry which is preliminary data.</text>
</comment>
<dbReference type="GO" id="GO:0071006">
    <property type="term" value="C:U2-type catalytic step 1 spliceosome"/>
    <property type="evidence" value="ECO:0007669"/>
    <property type="project" value="TreeGrafter"/>
</dbReference>
<dbReference type="Pfam" id="PF04502">
    <property type="entry name" value="Saf4_Yju2"/>
    <property type="match status" value="1"/>
</dbReference>
<dbReference type="InterPro" id="IPR007590">
    <property type="entry name" value="Saf4/Yju2"/>
</dbReference>
<keyword evidence="2" id="KW-1185">Reference proteome</keyword>
<feature type="non-terminal residue" evidence="1">
    <location>
        <position position="1"/>
    </location>
</feature>
<feature type="non-terminal residue" evidence="1">
    <location>
        <position position="81"/>
    </location>
</feature>